<gene>
    <name evidence="3" type="ORF">MMUR_38900</name>
</gene>
<reference evidence="3 4" key="1">
    <citation type="journal article" date="2019" name="Emerg. Microbes Infect.">
        <title>Comprehensive subspecies identification of 175 nontuberculous mycobacteria species based on 7547 genomic profiles.</title>
        <authorList>
            <person name="Matsumoto Y."/>
            <person name="Kinjo T."/>
            <person name="Motooka D."/>
            <person name="Nabeya D."/>
            <person name="Jung N."/>
            <person name="Uechi K."/>
            <person name="Horii T."/>
            <person name="Iida T."/>
            <person name="Fujita J."/>
            <person name="Nakamura S."/>
        </authorList>
    </citation>
    <scope>NUCLEOTIDE SEQUENCE [LARGE SCALE GENOMIC DNA]</scope>
    <source>
        <strain evidence="3 4">JCM 13392</strain>
    </source>
</reference>
<comment type="caution">
    <text evidence="3">The sequence shown here is derived from an EMBL/GenBank/DDBJ whole genome shotgun (WGS) entry which is preliminary data.</text>
</comment>
<feature type="domain" description="Aldehyde dehydrogenase" evidence="2">
    <location>
        <begin position="11"/>
        <end position="425"/>
    </location>
</feature>
<dbReference type="SUPFAM" id="SSF53720">
    <property type="entry name" value="ALDH-like"/>
    <property type="match status" value="1"/>
</dbReference>
<dbReference type="InterPro" id="IPR015590">
    <property type="entry name" value="Aldehyde_DH_dom"/>
</dbReference>
<dbReference type="Pfam" id="PF00171">
    <property type="entry name" value="Aldedh"/>
    <property type="match status" value="1"/>
</dbReference>
<evidence type="ECO:0000313" key="4">
    <source>
        <dbReference type="Proteomes" id="UP000465241"/>
    </source>
</evidence>
<dbReference type="PANTHER" id="PTHR43353">
    <property type="entry name" value="SUCCINATE-SEMIALDEHYDE DEHYDROGENASE, MITOCHONDRIAL"/>
    <property type="match status" value="1"/>
</dbReference>
<keyword evidence="1" id="KW-0560">Oxidoreductase</keyword>
<dbReference type="PANTHER" id="PTHR43353:SF3">
    <property type="entry name" value="ALDEHYDE DEHYDROGENASE-RELATED"/>
    <property type="match status" value="1"/>
</dbReference>
<keyword evidence="4" id="KW-1185">Reference proteome</keyword>
<organism evidence="3 4">
    <name type="scientific">Mycolicibacterium murale</name>
    <dbReference type="NCBI Taxonomy" id="182220"/>
    <lineage>
        <taxon>Bacteria</taxon>
        <taxon>Bacillati</taxon>
        <taxon>Actinomycetota</taxon>
        <taxon>Actinomycetes</taxon>
        <taxon>Mycobacteriales</taxon>
        <taxon>Mycobacteriaceae</taxon>
        <taxon>Mycolicibacterium</taxon>
    </lineage>
</organism>
<evidence type="ECO:0000256" key="1">
    <source>
        <dbReference type="ARBA" id="ARBA00023002"/>
    </source>
</evidence>
<dbReference type="InterPro" id="IPR050740">
    <property type="entry name" value="Aldehyde_DH_Superfamily"/>
</dbReference>
<dbReference type="InterPro" id="IPR016162">
    <property type="entry name" value="Ald_DH_N"/>
</dbReference>
<dbReference type="CDD" id="cd07129">
    <property type="entry name" value="ALDH_KGSADH"/>
    <property type="match status" value="1"/>
</dbReference>
<accession>A0A7I9WPX2</accession>
<evidence type="ECO:0000313" key="3">
    <source>
        <dbReference type="EMBL" id="GFG59754.1"/>
    </source>
</evidence>
<dbReference type="Gene3D" id="3.40.605.10">
    <property type="entry name" value="Aldehyde Dehydrogenase, Chain A, domain 1"/>
    <property type="match status" value="1"/>
</dbReference>
<dbReference type="Gene3D" id="3.40.309.10">
    <property type="entry name" value="Aldehyde Dehydrogenase, Chain A, domain 2"/>
    <property type="match status" value="1"/>
</dbReference>
<dbReference type="GO" id="GO:0016620">
    <property type="term" value="F:oxidoreductase activity, acting on the aldehyde or oxo group of donors, NAD or NADP as acceptor"/>
    <property type="evidence" value="ECO:0007669"/>
    <property type="project" value="InterPro"/>
</dbReference>
<dbReference type="AlphaFoldDB" id="A0A7I9WPX2"/>
<name>A0A7I9WPX2_9MYCO</name>
<protein>
    <submittedName>
        <fullName evidence="3">Aldehyde dehydrogenase</fullName>
    </submittedName>
</protein>
<proteinExistence type="predicted"/>
<dbReference type="InterPro" id="IPR016163">
    <property type="entry name" value="Ald_DH_C"/>
</dbReference>
<dbReference type="EMBL" id="BLKT01000003">
    <property type="protein sequence ID" value="GFG59754.1"/>
    <property type="molecule type" value="Genomic_DNA"/>
</dbReference>
<dbReference type="InterPro" id="IPR016161">
    <property type="entry name" value="Ald_DH/histidinol_DH"/>
</dbReference>
<sequence>MSAQLHPTLTDVIDAAVIAQQPWAAAPATGRRDSLGAVADALDAAADELIPIAARETRLPEGRLTGELKRTTFQLRLLGAEIVRGDCFDARLDSADPDWPMGAPRPDMRRVKIPVGPVLVFAASNFPFAFSVAGGDTASALAAGCSVVVKAHEGHPELSRRTADLVTAALRDSGAPDGVFALIEGRDAGVSALQHPAIAAGAFTGSIAGGRFLFDVAARRDVPIPFYGELGSVNPVFVTPEAAAALRDDVISGFVASFTLGSGQFCTKPGLLITPSGSGLADDLARAQLPPAAPMLNDAIRDGYRSRLRELLDNKQISLLAGSGEAAGDAEAPVLLRADADAVINSPALREECFGPASLVVEYTDPAQLASLAQALEGQLTATIWGTDDSDVADLVTLLSGRAGRLLWNQWPTGVSVTHAQQHGGPYPATTAAGTTSVGTAAIERFLRPVAYQNFPQHLLPQALRDDNPLQVRQRRD</sequence>
<evidence type="ECO:0000259" key="2">
    <source>
        <dbReference type="Pfam" id="PF00171"/>
    </source>
</evidence>
<dbReference type="Proteomes" id="UP000465241">
    <property type="component" value="Unassembled WGS sequence"/>
</dbReference>
<dbReference type="InterPro" id="IPR044151">
    <property type="entry name" value="ALDH_KGSADH"/>
</dbReference>